<dbReference type="InterPro" id="IPR025101">
    <property type="entry name" value="DUF4012"/>
</dbReference>
<dbReference type="Proteomes" id="UP000292118">
    <property type="component" value="Chromosome"/>
</dbReference>
<keyword evidence="2" id="KW-1133">Transmembrane helix</keyword>
<feature type="region of interest" description="Disordered" evidence="1">
    <location>
        <begin position="1"/>
        <end position="30"/>
    </location>
</feature>
<keyword evidence="2" id="KW-0472">Membrane</keyword>
<feature type="transmembrane region" description="Helical" evidence="2">
    <location>
        <begin position="35"/>
        <end position="56"/>
    </location>
</feature>
<reference evidence="3 4" key="1">
    <citation type="submission" date="2019-01" db="EMBL/GenBank/DDBJ databases">
        <title>Genome sequencing of strain FW10M-9.</title>
        <authorList>
            <person name="Heo J."/>
            <person name="Kim S.-J."/>
            <person name="Kim J.-S."/>
            <person name="Hong S.-B."/>
            <person name="Kwon S.-W."/>
        </authorList>
    </citation>
    <scope>NUCLEOTIDE SEQUENCE [LARGE SCALE GENOMIC DNA]</scope>
    <source>
        <strain evidence="3 4">FW10M-9</strain>
    </source>
</reference>
<evidence type="ECO:0000313" key="4">
    <source>
        <dbReference type="Proteomes" id="UP000292118"/>
    </source>
</evidence>
<dbReference type="RefSeq" id="WP_129186617.1">
    <property type="nucleotide sequence ID" value="NZ_CP035493.1"/>
</dbReference>
<accession>A0A4P6F7I3</accession>
<organism evidence="3 4">
    <name type="scientific">Xylanimonas protaetiae</name>
    <dbReference type="NCBI Taxonomy" id="2509457"/>
    <lineage>
        <taxon>Bacteria</taxon>
        <taxon>Bacillati</taxon>
        <taxon>Actinomycetota</taxon>
        <taxon>Actinomycetes</taxon>
        <taxon>Micrococcales</taxon>
        <taxon>Promicromonosporaceae</taxon>
        <taxon>Xylanimonas</taxon>
    </lineage>
</organism>
<protein>
    <submittedName>
        <fullName evidence="3">DUF4012 domain-containing protein</fullName>
    </submittedName>
</protein>
<dbReference type="EMBL" id="CP035493">
    <property type="protein sequence ID" value="QAY69217.1"/>
    <property type="molecule type" value="Genomic_DNA"/>
</dbReference>
<dbReference type="Pfam" id="PF13196">
    <property type="entry name" value="DUF4012"/>
    <property type="match status" value="1"/>
</dbReference>
<name>A0A4P6F7I3_9MICO</name>
<proteinExistence type="predicted"/>
<keyword evidence="4" id="KW-1185">Reference proteome</keyword>
<gene>
    <name evidence="3" type="ORF">ET471_03485</name>
</gene>
<evidence type="ECO:0000256" key="1">
    <source>
        <dbReference type="SAM" id="MobiDB-lite"/>
    </source>
</evidence>
<keyword evidence="2" id="KW-0812">Transmembrane</keyword>
<dbReference type="AlphaFoldDB" id="A0A4P6F7I3"/>
<evidence type="ECO:0000313" key="3">
    <source>
        <dbReference type="EMBL" id="QAY69217.1"/>
    </source>
</evidence>
<sequence length="630" mass="63363">MSSHEPAPSDAVDAITSSAPKAGRASTRRSRTRRVTLAAAAVALVAVVAGGVLLALDTLAARSALESAADRVPALQQALSPDADPATLDAGLAALQHDAATARARTDGPVWAVARRIPQLGPNLDAVARISAALDDVARTAVPALVDARAAVAGTQRTADGGIDLTALGALAPRLADARAAVASAATLADVDPASLLPEIADPLVRLRTRLATVADAVATADRVAGVVPPMLGADGPRTYLVLALTNAELRSGGGLPGAGLLVRVDAGHVEVLRQVAGVDIGPFATPVADLDPETAAIFTTRPAQFIQDVTLTPEFPTAAALAARMWALDQGEQVDGVVATDPVALAGLLRATGPVDVPGPGGSAPVRLDADNAVAVLESDVYGDGPDAGSVADAFFGSVVAATVARLESPDVDPAAVLRALTDGAGEHRVQVWSAHAEEQDRLAGTEVAGTFLSSPRAADAVGVFFDDTISGKMSWYLKSSVTHVSSRCTPDGREDTLDVTLTSTAPADAATALPTYVVGWPNGSFVPGTVRTVLRVAGPVGSPAPRLTRDGVVLGMDTHALAGRSMASGTITLAPGQTTTVRVTARATAAASTGGGLQPAGTLDVWSTPTAHDGGLRTVAVPVCGPLG</sequence>
<dbReference type="KEGG" id="xya:ET471_03485"/>
<dbReference type="OrthoDB" id="3203519at2"/>
<evidence type="ECO:0000256" key="2">
    <source>
        <dbReference type="SAM" id="Phobius"/>
    </source>
</evidence>